<feature type="region of interest" description="Disordered" evidence="5">
    <location>
        <begin position="737"/>
        <end position="763"/>
    </location>
</feature>
<feature type="compositionally biased region" description="Basic and acidic residues" evidence="5">
    <location>
        <begin position="1122"/>
        <end position="1134"/>
    </location>
</feature>
<dbReference type="Proteomes" id="UP000050795">
    <property type="component" value="Unassembled WGS sequence"/>
</dbReference>
<reference evidence="8" key="2">
    <citation type="submission" date="2023-11" db="UniProtKB">
        <authorList>
            <consortium name="WormBaseParasite"/>
        </authorList>
    </citation>
    <scope>IDENTIFICATION</scope>
</reference>
<dbReference type="WBParaSite" id="TREG1_15600.1">
    <property type="protein sequence ID" value="TREG1_15600.1"/>
    <property type="gene ID" value="TREG1_15600"/>
</dbReference>
<dbReference type="Pfam" id="PF26019">
    <property type="entry name" value="HTH_TIMELESS"/>
    <property type="match status" value="1"/>
</dbReference>
<evidence type="ECO:0000256" key="3">
    <source>
        <dbReference type="ARBA" id="ARBA00023306"/>
    </source>
</evidence>
<accession>A0AA85JE17</accession>
<evidence type="ECO:0000313" key="7">
    <source>
        <dbReference type="Proteomes" id="UP000050795"/>
    </source>
</evidence>
<feature type="compositionally biased region" description="Basic residues" evidence="5">
    <location>
        <begin position="1103"/>
        <end position="1114"/>
    </location>
</feature>
<dbReference type="Pfam" id="PF04821">
    <property type="entry name" value="TIMELESS"/>
    <property type="match status" value="1"/>
</dbReference>
<proteinExistence type="predicted"/>
<dbReference type="InterPro" id="IPR044998">
    <property type="entry name" value="Timeless"/>
</dbReference>
<dbReference type="GO" id="GO:0006281">
    <property type="term" value="P:DNA repair"/>
    <property type="evidence" value="ECO:0007669"/>
    <property type="project" value="TreeGrafter"/>
</dbReference>
<keyword evidence="4" id="KW-0175">Coiled coil</keyword>
<dbReference type="GO" id="GO:0043111">
    <property type="term" value="P:replication fork arrest"/>
    <property type="evidence" value="ECO:0007669"/>
    <property type="project" value="TreeGrafter"/>
</dbReference>
<reference evidence="7" key="1">
    <citation type="submission" date="2022-06" db="EMBL/GenBank/DDBJ databases">
        <authorList>
            <person name="Berger JAMES D."/>
            <person name="Berger JAMES D."/>
        </authorList>
    </citation>
    <scope>NUCLEOTIDE SEQUENCE [LARGE SCALE GENOMIC DNA]</scope>
</reference>
<dbReference type="AlphaFoldDB" id="A0AA85JE17"/>
<feature type="coiled-coil region" evidence="4">
    <location>
        <begin position="243"/>
        <end position="270"/>
    </location>
</feature>
<evidence type="ECO:0000256" key="5">
    <source>
        <dbReference type="SAM" id="MobiDB-lite"/>
    </source>
</evidence>
<protein>
    <recommendedName>
        <fullName evidence="6">Timeless N-terminal domain-containing protein</fullName>
    </recommendedName>
</protein>
<feature type="region of interest" description="Disordered" evidence="5">
    <location>
        <begin position="1088"/>
        <end position="1233"/>
    </location>
</feature>
<feature type="region of interest" description="Disordered" evidence="5">
    <location>
        <begin position="579"/>
        <end position="605"/>
    </location>
</feature>
<evidence type="ECO:0000259" key="6">
    <source>
        <dbReference type="Pfam" id="PF04821"/>
    </source>
</evidence>
<name>A0AA85JE17_TRIRE</name>
<keyword evidence="3" id="KW-0131">Cell cycle</keyword>
<dbReference type="PANTHER" id="PTHR22940:SF4">
    <property type="entry name" value="PROTEIN TIMELESS HOMOLOG"/>
    <property type="match status" value="1"/>
</dbReference>
<evidence type="ECO:0000313" key="8">
    <source>
        <dbReference type="WBParaSite" id="TREG1_15600.1"/>
    </source>
</evidence>
<dbReference type="GO" id="GO:0031298">
    <property type="term" value="C:replication fork protection complex"/>
    <property type="evidence" value="ECO:0007669"/>
    <property type="project" value="TreeGrafter"/>
</dbReference>
<sequence length="1245" mass="144349">MLADPNLQYADIQACCSCLGFREGDTYKVDSDAEVSIRTLLRYLRNETAECNIRRELGQLRIVSSDLVPLVRCCSENKILFELVIRLLMNLTQPAIICFRQEIPKDRDHYSAFLQVDDLLKSYKKDFADEEFFRVLCNVVGILLDKNWEERSEEDRLLIERILILVRNILHITPDITNERRTDEDVSVHDQILWAMHLSGWDELLLFLGNSEDEQMFAFHTLEIISLMLREQTPEILAYAGNAAENQSELNTQRELIERLKNRNDTERKNFLYGCNLRYARFGGAFELGNTPSLSERPLIYHHDITRTARMTASGDNNLDNTKQVEDSVDIVQLDIGKRKFRKPKNRKPLVDRSVHRRSILAVQLYLQRFCWQFLKFCYNPIMRVVQAGLTRQAAQENDETYFLWTMRFFMAFCRLYRFRSDYVSETLTVSIFHWIYDQVMNYRENLSMNRRGGASNQRAMQAARRLELAVSSYREFLNCLNRMLNVTATDRTVQPESEETPEDIEERLCLQASVAESIGGSVFHVSEYQEVFPILLRDYSEIFMSKDYLRDLVEGSHLFITLLAKKFCINGKKLIVKRKRHRRKRQSRPKKKSSDENNILNQEPESVRVKRLEQQWSGQLEGPLIQLLLGSTSEDNEHNESDDDMNDTRLFDTSAGNSEDQQLKSAIRRVKAALFAGSAKTALAMARRMWRLWPEVAPISVEEDNPAVDAGRAAGLPPECLNILGALRQIHVTELEEEEEEAAGDESSLDGSDDDLYNEELGIDDPNDEQLVTREEEVVLDFRTFLLKFVHPRVIHAYTLLLENYDTNPRTTNNAIVHTFHRLAVREHLPGSFFQLRLFRVFQKFLRDRGLATSPEFKELANLIKYILRKFFEAYEKNNYLVIEALFFKTVKESYETVQGYGTFEDKKKTNHWTSEQDKELTQLFEAYRHDPVPKGSDLADLIVKHFSDSSRTRRQIVSRLITLGLIISAKQLKEITIRPAKPFNKHNHRRTTESQSEWTEEEIARLKTIVDLHRDSKNMLTEIMNEIKVDHDLAVQRRSEQEITAEDEDLRDYIPPIRPRRMVIAKILELGLVADESILTKTIHKRKPKDMCNTNPDVLLKQKRKKMRKRKPSTSSEEEASYHEEHSPHDSSTENETEGLNGPAYNPHVIESNHSSSDTQSETHRTSRKSLTTGIVSPDPNMGSPEVPINKRRRLLSSSSSDDTDKNKSDVDCSEQFTDILPSDDKYGGNLTRKVHLFSSDSE</sequence>
<dbReference type="GO" id="GO:0003677">
    <property type="term" value="F:DNA binding"/>
    <property type="evidence" value="ECO:0007669"/>
    <property type="project" value="TreeGrafter"/>
</dbReference>
<feature type="domain" description="Timeless N-terminal" evidence="6">
    <location>
        <begin position="26"/>
        <end position="286"/>
    </location>
</feature>
<organism evidence="7 8">
    <name type="scientific">Trichobilharzia regenti</name>
    <name type="common">Nasal bird schistosome</name>
    <dbReference type="NCBI Taxonomy" id="157069"/>
    <lineage>
        <taxon>Eukaryota</taxon>
        <taxon>Metazoa</taxon>
        <taxon>Spiralia</taxon>
        <taxon>Lophotrochozoa</taxon>
        <taxon>Platyhelminthes</taxon>
        <taxon>Trematoda</taxon>
        <taxon>Digenea</taxon>
        <taxon>Strigeidida</taxon>
        <taxon>Schistosomatoidea</taxon>
        <taxon>Schistosomatidae</taxon>
        <taxon>Trichobilharzia</taxon>
    </lineage>
</organism>
<dbReference type="PANTHER" id="PTHR22940">
    <property type="entry name" value="TIMEOUT/TIMELESS-2"/>
    <property type="match status" value="1"/>
</dbReference>
<evidence type="ECO:0000256" key="1">
    <source>
        <dbReference type="ARBA" id="ARBA00004123"/>
    </source>
</evidence>
<evidence type="ECO:0000256" key="4">
    <source>
        <dbReference type="SAM" id="Coils"/>
    </source>
</evidence>
<dbReference type="InterPro" id="IPR006906">
    <property type="entry name" value="Timeless_N"/>
</dbReference>
<feature type="region of interest" description="Disordered" evidence="5">
    <location>
        <begin position="635"/>
        <end position="659"/>
    </location>
</feature>
<comment type="subcellular location">
    <subcellularLocation>
        <location evidence="1">Nucleus</location>
    </subcellularLocation>
</comment>
<keyword evidence="2" id="KW-0539">Nucleus</keyword>
<evidence type="ECO:0000256" key="2">
    <source>
        <dbReference type="ARBA" id="ARBA00023242"/>
    </source>
</evidence>
<feature type="compositionally biased region" description="Basic residues" evidence="5">
    <location>
        <begin position="579"/>
        <end position="592"/>
    </location>
</feature>
<keyword evidence="7" id="KW-1185">Reference proteome</keyword>
<dbReference type="GO" id="GO:0000076">
    <property type="term" value="P:DNA replication checkpoint signaling"/>
    <property type="evidence" value="ECO:0007669"/>
    <property type="project" value="TreeGrafter"/>
</dbReference>